<dbReference type="EMBL" id="LRPN01000037">
    <property type="protein sequence ID" value="KWZ83451.1"/>
    <property type="molecule type" value="Genomic_DNA"/>
</dbReference>
<evidence type="ECO:0000313" key="3">
    <source>
        <dbReference type="Proteomes" id="UP000070376"/>
    </source>
</evidence>
<gene>
    <name evidence="1" type="ORF">HMPREF3213_01227</name>
    <name evidence="2" type="ORF">QN341_00550</name>
</gene>
<dbReference type="Proteomes" id="UP001223084">
    <property type="component" value="Unassembled WGS sequence"/>
</dbReference>
<comment type="caution">
    <text evidence="1">The sequence shown here is derived from an EMBL/GenBank/DDBJ whole genome shotgun (WGS) entry which is preliminary data.</text>
</comment>
<name>A0A133KV86_HEYCO</name>
<evidence type="ECO:0000313" key="1">
    <source>
        <dbReference type="EMBL" id="KWZ83451.1"/>
    </source>
</evidence>
<evidence type="ECO:0000313" key="2">
    <source>
        <dbReference type="EMBL" id="MDL5039596.1"/>
    </source>
</evidence>
<dbReference type="EMBL" id="JASUZX010000001">
    <property type="protein sequence ID" value="MDL5039596.1"/>
    <property type="molecule type" value="Genomic_DNA"/>
</dbReference>
<dbReference type="RefSeq" id="WP_133537277.1">
    <property type="nucleotide sequence ID" value="NZ_JAABON010000019.1"/>
</dbReference>
<organism evidence="1 3">
    <name type="scientific">Heyndrickxia coagulans</name>
    <name type="common">Weizmannia coagulans</name>
    <dbReference type="NCBI Taxonomy" id="1398"/>
    <lineage>
        <taxon>Bacteria</taxon>
        <taxon>Bacillati</taxon>
        <taxon>Bacillota</taxon>
        <taxon>Bacilli</taxon>
        <taxon>Bacillales</taxon>
        <taxon>Bacillaceae</taxon>
        <taxon>Heyndrickxia</taxon>
    </lineage>
</organism>
<dbReference type="Proteomes" id="UP000070376">
    <property type="component" value="Unassembled WGS sequence"/>
</dbReference>
<reference evidence="1" key="1">
    <citation type="submission" date="2016-01" db="EMBL/GenBank/DDBJ databases">
        <authorList>
            <person name="Oliw E.H."/>
        </authorList>
    </citation>
    <scope>NUCLEOTIDE SEQUENCE [LARGE SCALE GENOMIC DNA]</scope>
    <source>
        <strain evidence="1">GED7749B</strain>
    </source>
</reference>
<accession>A0A133KV86</accession>
<proteinExistence type="predicted"/>
<reference evidence="3" key="2">
    <citation type="submission" date="2016-01" db="EMBL/GenBank/DDBJ databases">
        <authorList>
            <person name="Mitreva M."/>
            <person name="Pepin K.H."/>
            <person name="Mihindukulasuriya K.A."/>
            <person name="Fulton R."/>
            <person name="Fronick C."/>
            <person name="O'Laughlin M."/>
            <person name="Miner T."/>
            <person name="Herter B."/>
            <person name="Rosa B.A."/>
            <person name="Cordes M."/>
            <person name="Tomlinson C."/>
            <person name="Wollam A."/>
            <person name="Palsikar V.B."/>
            <person name="Mardis E.R."/>
            <person name="Wilson R.K."/>
        </authorList>
    </citation>
    <scope>NUCLEOTIDE SEQUENCE [LARGE SCALE GENOMIC DNA]</scope>
    <source>
        <strain evidence="3">GED7749B</strain>
    </source>
</reference>
<reference evidence="2" key="3">
    <citation type="submission" date="2023-06" db="EMBL/GenBank/DDBJ databases">
        <title>Probiogenomic evaluation and L lactic producing Weizmannia coaggulans BKMTCR2-2 from tree bark.</title>
        <authorList>
            <person name="Mahittikon J."/>
            <person name="Tanasupawat S."/>
        </authorList>
    </citation>
    <scope>NUCLEOTIDE SEQUENCE</scope>
    <source>
        <strain evidence="2">BKMTCR2-2</strain>
    </source>
</reference>
<sequence length="69" mass="7666">MLVPFQSFDGAHGLLSRNIEMAGVHSFSILKKCDTDFHSFTGAAFIRRGGNLIARFFKYARVSGNCQQP</sequence>
<protein>
    <submittedName>
        <fullName evidence="1">Uncharacterized protein</fullName>
    </submittedName>
</protein>
<dbReference type="PATRIC" id="fig|1398.22.peg.1246"/>
<dbReference type="AlphaFoldDB" id="A0A133KV86"/>